<keyword evidence="9" id="KW-0539">Nucleus</keyword>
<gene>
    <name evidence="13" type="ORF">COCON_G00099300</name>
</gene>
<dbReference type="FunFam" id="3.30.160.60:FF:002281">
    <property type="match status" value="2"/>
</dbReference>
<organism evidence="13 14">
    <name type="scientific">Conger conger</name>
    <name type="common">Conger eel</name>
    <name type="synonym">Muraena conger</name>
    <dbReference type="NCBI Taxonomy" id="82655"/>
    <lineage>
        <taxon>Eukaryota</taxon>
        <taxon>Metazoa</taxon>
        <taxon>Chordata</taxon>
        <taxon>Craniata</taxon>
        <taxon>Vertebrata</taxon>
        <taxon>Euteleostomi</taxon>
        <taxon>Actinopterygii</taxon>
        <taxon>Neopterygii</taxon>
        <taxon>Teleostei</taxon>
        <taxon>Anguilliformes</taxon>
        <taxon>Congridae</taxon>
        <taxon>Conger</taxon>
    </lineage>
</organism>
<dbReference type="PANTHER" id="PTHR14003:SF23">
    <property type="entry name" value="ZINC FINGER PROTEIN 143"/>
    <property type="match status" value="1"/>
</dbReference>
<dbReference type="GO" id="GO:0008270">
    <property type="term" value="F:zinc ion binding"/>
    <property type="evidence" value="ECO:0007669"/>
    <property type="project" value="UniProtKB-KW"/>
</dbReference>
<dbReference type="SUPFAM" id="SSF57667">
    <property type="entry name" value="beta-beta-alpha zinc fingers"/>
    <property type="match status" value="5"/>
</dbReference>
<dbReference type="Gene3D" id="3.30.160.60">
    <property type="entry name" value="Classic Zinc Finger"/>
    <property type="match status" value="8"/>
</dbReference>
<evidence type="ECO:0000256" key="9">
    <source>
        <dbReference type="ARBA" id="ARBA00023242"/>
    </source>
</evidence>
<evidence type="ECO:0000256" key="3">
    <source>
        <dbReference type="ARBA" id="ARBA00022723"/>
    </source>
</evidence>
<dbReference type="EMBL" id="JAFJMO010000006">
    <property type="protein sequence ID" value="KAJ8275305.1"/>
    <property type="molecule type" value="Genomic_DNA"/>
</dbReference>
<dbReference type="InterPro" id="IPR013087">
    <property type="entry name" value="Znf_C2H2_type"/>
</dbReference>
<feature type="domain" description="C2H2-type" evidence="12">
    <location>
        <begin position="413"/>
        <end position="440"/>
    </location>
</feature>
<keyword evidence="5 10" id="KW-0863">Zinc-finger</keyword>
<dbReference type="GO" id="GO:0031519">
    <property type="term" value="C:PcG protein complex"/>
    <property type="evidence" value="ECO:0007669"/>
    <property type="project" value="TreeGrafter"/>
</dbReference>
<feature type="domain" description="C2H2-type" evidence="12">
    <location>
        <begin position="469"/>
        <end position="496"/>
    </location>
</feature>
<feature type="domain" description="C2H2-type" evidence="12">
    <location>
        <begin position="301"/>
        <end position="328"/>
    </location>
</feature>
<keyword evidence="8" id="KW-0804">Transcription</keyword>
<dbReference type="Proteomes" id="UP001152803">
    <property type="component" value="Unassembled WGS sequence"/>
</dbReference>
<feature type="domain" description="C2H2-type" evidence="12">
    <location>
        <begin position="497"/>
        <end position="526"/>
    </location>
</feature>
<dbReference type="GO" id="GO:0005667">
    <property type="term" value="C:transcription regulator complex"/>
    <property type="evidence" value="ECO:0007669"/>
    <property type="project" value="TreeGrafter"/>
</dbReference>
<dbReference type="FunFam" id="3.30.160.60:FF:000358">
    <property type="entry name" value="zinc finger protein 24"/>
    <property type="match status" value="1"/>
</dbReference>
<proteinExistence type="inferred from homology"/>
<keyword evidence="7" id="KW-0805">Transcription regulation</keyword>
<evidence type="ECO:0000256" key="11">
    <source>
        <dbReference type="SAM" id="MobiDB-lite"/>
    </source>
</evidence>
<evidence type="ECO:0000313" key="13">
    <source>
        <dbReference type="EMBL" id="KAJ8275305.1"/>
    </source>
</evidence>
<dbReference type="AlphaFoldDB" id="A0A9Q1DML6"/>
<reference evidence="13" key="1">
    <citation type="journal article" date="2023" name="Science">
        <title>Genome structures resolve the early diversification of teleost fishes.</title>
        <authorList>
            <person name="Parey E."/>
            <person name="Louis A."/>
            <person name="Montfort J."/>
            <person name="Bouchez O."/>
            <person name="Roques C."/>
            <person name="Iampietro C."/>
            <person name="Lluch J."/>
            <person name="Castinel A."/>
            <person name="Donnadieu C."/>
            <person name="Desvignes T."/>
            <person name="Floi Bucao C."/>
            <person name="Jouanno E."/>
            <person name="Wen M."/>
            <person name="Mejri S."/>
            <person name="Dirks R."/>
            <person name="Jansen H."/>
            <person name="Henkel C."/>
            <person name="Chen W.J."/>
            <person name="Zahm M."/>
            <person name="Cabau C."/>
            <person name="Klopp C."/>
            <person name="Thompson A.W."/>
            <person name="Robinson-Rechavi M."/>
            <person name="Braasch I."/>
            <person name="Lecointre G."/>
            <person name="Bobe J."/>
            <person name="Postlethwait J.H."/>
            <person name="Berthelot C."/>
            <person name="Roest Crollius H."/>
            <person name="Guiguen Y."/>
        </authorList>
    </citation>
    <scope>NUCLEOTIDE SEQUENCE</scope>
    <source>
        <strain evidence="13">Concon-B</strain>
    </source>
</reference>
<evidence type="ECO:0000256" key="10">
    <source>
        <dbReference type="PROSITE-ProRule" id="PRU00042"/>
    </source>
</evidence>
<dbReference type="FunFam" id="3.30.160.60:FF:000761">
    <property type="entry name" value="Zinc finger protein 449"/>
    <property type="match status" value="1"/>
</dbReference>
<dbReference type="GO" id="GO:0000978">
    <property type="term" value="F:RNA polymerase II cis-regulatory region sequence-specific DNA binding"/>
    <property type="evidence" value="ECO:0007669"/>
    <property type="project" value="TreeGrafter"/>
</dbReference>
<keyword evidence="4" id="KW-0677">Repeat</keyword>
<dbReference type="FunFam" id="3.30.160.60:FF:000495">
    <property type="entry name" value="zinc finger protein 668"/>
    <property type="match status" value="1"/>
</dbReference>
<feature type="domain" description="C2H2-type" evidence="12">
    <location>
        <begin position="441"/>
        <end position="468"/>
    </location>
</feature>
<keyword evidence="6" id="KW-0862">Zinc</keyword>
<feature type="domain" description="C2H2-type" evidence="12">
    <location>
        <begin position="329"/>
        <end position="356"/>
    </location>
</feature>
<evidence type="ECO:0000313" key="14">
    <source>
        <dbReference type="Proteomes" id="UP001152803"/>
    </source>
</evidence>
<evidence type="ECO:0000256" key="2">
    <source>
        <dbReference type="ARBA" id="ARBA00006991"/>
    </source>
</evidence>
<feature type="domain" description="C2H2-type" evidence="12">
    <location>
        <begin position="385"/>
        <end position="412"/>
    </location>
</feature>
<comment type="similarity">
    <text evidence="2">Belongs to the krueppel C2H2-type zinc-finger protein family.</text>
</comment>
<evidence type="ECO:0000256" key="8">
    <source>
        <dbReference type="ARBA" id="ARBA00023163"/>
    </source>
</evidence>
<dbReference type="FunFam" id="3.30.160.60:FF:001119">
    <property type="entry name" value="zinc finger protein 408"/>
    <property type="match status" value="1"/>
</dbReference>
<evidence type="ECO:0000256" key="6">
    <source>
        <dbReference type="ARBA" id="ARBA00022833"/>
    </source>
</evidence>
<comment type="caution">
    <text evidence="13">The sequence shown here is derived from an EMBL/GenBank/DDBJ whole genome shotgun (WGS) entry which is preliminary data.</text>
</comment>
<comment type="subcellular location">
    <subcellularLocation>
        <location evidence="1">Nucleus</location>
    </subcellularLocation>
</comment>
<evidence type="ECO:0000256" key="1">
    <source>
        <dbReference type="ARBA" id="ARBA00004123"/>
    </source>
</evidence>
<dbReference type="Pfam" id="PF00096">
    <property type="entry name" value="zf-C2H2"/>
    <property type="match status" value="8"/>
</dbReference>
<dbReference type="InterPro" id="IPR036236">
    <property type="entry name" value="Znf_C2H2_sf"/>
</dbReference>
<dbReference type="GO" id="GO:0000785">
    <property type="term" value="C:chromatin"/>
    <property type="evidence" value="ECO:0007669"/>
    <property type="project" value="TreeGrafter"/>
</dbReference>
<protein>
    <recommendedName>
        <fullName evidence="12">C2H2-type domain-containing protein</fullName>
    </recommendedName>
</protein>
<evidence type="ECO:0000256" key="4">
    <source>
        <dbReference type="ARBA" id="ARBA00022737"/>
    </source>
</evidence>
<sequence length="546" mass="62431">MMETLNIAEREIGATLPSIEECKMSSLPSQRVVDCSKWSNTNSQSESKSECVNILSPTYSGEDIKAESGIDRSDYNGVEPRLSLNRCEDMGQRTERTTGYLMSKGQEDILINMKEEEEDDWEWQSVKIKTEDGVRDEEGLWNEEEKEMDEQREERVTDQCVRTDKLVKNVGKSEQQEEEKLSTLVASCLLKQPRVLIHRLEIDYSSVPVSSPSRLVVYKSDQGASSPWRPHEFSPLRGNQSQRQKGHPHLPSSSENGICAETSLISPVMSPRNQNSGETVPTPPKTLPTPTQSHTGTPRAYSCTQCGKSFSQLCNLKKHQRTHTGERPYHCSDCERSFSHMVNLKKHQRTHTGERPYQCSDCEKSFARSDHLKLHQRTHTGERPYNCSLCEKSFNKSSTLTKHLRSHTGERPYHCSQCEMNFSYLSSLTRHQEIHTGERPYYCSQCGKSFTQLHTLKMHQRIHTGERPYHCSQCGKSFTQSHSLKLHQRTHTGERPYHCPQCESSFSTLHSLKIHQRRKAALPRYPVCEQFCSGRPTDAKPTTSCT</sequence>
<dbReference type="OrthoDB" id="8944194at2759"/>
<dbReference type="SMART" id="SM00355">
    <property type="entry name" value="ZnF_C2H2"/>
    <property type="match status" value="8"/>
</dbReference>
<dbReference type="PROSITE" id="PS50157">
    <property type="entry name" value="ZINC_FINGER_C2H2_2"/>
    <property type="match status" value="8"/>
</dbReference>
<dbReference type="GO" id="GO:0000981">
    <property type="term" value="F:DNA-binding transcription factor activity, RNA polymerase II-specific"/>
    <property type="evidence" value="ECO:0007669"/>
    <property type="project" value="TreeGrafter"/>
</dbReference>
<name>A0A9Q1DML6_CONCO</name>
<keyword evidence="3" id="KW-0479">Metal-binding</keyword>
<accession>A0A9Q1DML6</accession>
<feature type="region of interest" description="Disordered" evidence="11">
    <location>
        <begin position="222"/>
        <end position="298"/>
    </location>
</feature>
<evidence type="ECO:0000256" key="7">
    <source>
        <dbReference type="ARBA" id="ARBA00023015"/>
    </source>
</evidence>
<evidence type="ECO:0000259" key="12">
    <source>
        <dbReference type="PROSITE" id="PS50157"/>
    </source>
</evidence>
<dbReference type="PROSITE" id="PS00028">
    <property type="entry name" value="ZINC_FINGER_C2H2_1"/>
    <property type="match status" value="7"/>
</dbReference>
<evidence type="ECO:0000256" key="5">
    <source>
        <dbReference type="ARBA" id="ARBA00022771"/>
    </source>
</evidence>
<keyword evidence="14" id="KW-1185">Reference proteome</keyword>
<dbReference type="PANTHER" id="PTHR14003">
    <property type="entry name" value="TRANSCRIPTIONAL REPRESSOR PROTEIN YY"/>
    <property type="match status" value="1"/>
</dbReference>
<dbReference type="FunFam" id="3.30.160.60:FF:002343">
    <property type="entry name" value="Zinc finger protein 33A"/>
    <property type="match status" value="1"/>
</dbReference>
<dbReference type="FunFam" id="3.30.160.60:FF:002063">
    <property type="entry name" value="RB associated KRAB zinc finger"/>
    <property type="match status" value="1"/>
</dbReference>
<feature type="domain" description="C2H2-type" evidence="12">
    <location>
        <begin position="357"/>
        <end position="384"/>
    </location>
</feature>